<keyword evidence="6" id="KW-0443">Lipid metabolism</keyword>
<gene>
    <name evidence="11" type="ORF">R9X50_00359200</name>
</gene>
<accession>A0AAQ3M2T6</accession>
<dbReference type="InterPro" id="IPR019826">
    <property type="entry name" value="Carboxylesterase_B_AS"/>
</dbReference>
<keyword evidence="7" id="KW-0325">Glycoprotein</keyword>
<evidence type="ECO:0000256" key="5">
    <source>
        <dbReference type="ARBA" id="ARBA00022801"/>
    </source>
</evidence>
<dbReference type="EMBL" id="CP138584">
    <property type="protein sequence ID" value="WPH00762.1"/>
    <property type="molecule type" value="Genomic_DNA"/>
</dbReference>
<dbReference type="AlphaFoldDB" id="A0AAQ3M2T6"/>
<keyword evidence="12" id="KW-1185">Reference proteome</keyword>
<evidence type="ECO:0000256" key="8">
    <source>
        <dbReference type="RuleBase" id="RU361235"/>
    </source>
</evidence>
<dbReference type="InterPro" id="IPR050654">
    <property type="entry name" value="AChE-related_enzymes"/>
</dbReference>
<evidence type="ECO:0000259" key="10">
    <source>
        <dbReference type="Pfam" id="PF00135"/>
    </source>
</evidence>
<dbReference type="InterPro" id="IPR029058">
    <property type="entry name" value="AB_hydrolase_fold"/>
</dbReference>
<keyword evidence="4 9" id="KW-0732">Signal</keyword>
<comment type="similarity">
    <text evidence="2 8">Belongs to the type-B carboxylesterase/lipase family.</text>
</comment>
<dbReference type="Pfam" id="PF00135">
    <property type="entry name" value="COesterase"/>
    <property type="match status" value="1"/>
</dbReference>
<evidence type="ECO:0000256" key="7">
    <source>
        <dbReference type="ARBA" id="ARBA00023180"/>
    </source>
</evidence>
<sequence length="594" mass="63686">MASLKPRCPHCRFDHSTTSSHYSTKMLRLFSLLPLLAIPVIGAPTVERTTGPSVTIANGTVIGSTAAGIDSFKGIPFAQPPVGNLRLRAPQSIKKSFGTINAVGVPTSCPQFNSQTNTSSLPQDVAALLVDSPLVQTVTGAGEDCLTLNIQRPSTATSSSKLPVLFWIYGGGFESGSTQIYDGSILVEKSISLGKPIIYVAVNYRLGGFGFLAGKDLAKEGNTNLGLRDQRLGMQWVAENIAAFGGDPNKVTIWGESAGSISVFDHLVINGGDNTYKGKPLFRGAIMDSGTAIPTDQVTAPQAQAIYQTVVNNAGCGGASNKLTCLRSTDYETYLNAVNSVPGIFSYRSLDLSYLPRPDSGNRFFSASPETVATTGKFAKVPMIIGDQEDEGTLFSLVLSNVTTNQQVIDYLASYFPNNPTAETDVTGLVANYPDEPLLGQPSGSPFRTGSLNNIFPQYKRLAAILGDVTFTLTRRVALTFLSKKVKVWSYLNTYLYGTSILGTLHGSDILVSYGYTTNLVPPAAAVQQYYIAFVNNLDPNSLGTPAPLIPWPQWTSSNPQLVNFEATQLSYLTDDFRSGAFNYISSKPSAFRV</sequence>
<dbReference type="GO" id="GO:0005576">
    <property type="term" value="C:extracellular region"/>
    <property type="evidence" value="ECO:0007669"/>
    <property type="project" value="UniProtKB-SubCell"/>
</dbReference>
<evidence type="ECO:0000256" key="9">
    <source>
        <dbReference type="SAM" id="SignalP"/>
    </source>
</evidence>
<dbReference type="Gene3D" id="3.40.50.1820">
    <property type="entry name" value="alpha/beta hydrolase"/>
    <property type="match status" value="1"/>
</dbReference>
<protein>
    <recommendedName>
        <fullName evidence="8">Carboxylic ester hydrolase</fullName>
        <ecNumber evidence="8">3.1.1.-</ecNumber>
    </recommendedName>
</protein>
<dbReference type="PROSITE" id="PS00122">
    <property type="entry name" value="CARBOXYLESTERASE_B_1"/>
    <property type="match status" value="1"/>
</dbReference>
<dbReference type="PANTHER" id="PTHR43918:SF4">
    <property type="entry name" value="CARBOXYLIC ESTER HYDROLASE"/>
    <property type="match status" value="1"/>
</dbReference>
<comment type="subcellular location">
    <subcellularLocation>
        <location evidence="1">Secreted</location>
    </subcellularLocation>
</comment>
<name>A0AAQ3M2T6_9PEZI</name>
<dbReference type="GO" id="GO:0052689">
    <property type="term" value="F:carboxylic ester hydrolase activity"/>
    <property type="evidence" value="ECO:0007669"/>
    <property type="project" value="TreeGrafter"/>
</dbReference>
<keyword evidence="5 8" id="KW-0378">Hydrolase</keyword>
<dbReference type="InterPro" id="IPR002018">
    <property type="entry name" value="CarbesteraseB"/>
</dbReference>
<dbReference type="SUPFAM" id="SSF53474">
    <property type="entry name" value="alpha/beta-Hydrolases"/>
    <property type="match status" value="1"/>
</dbReference>
<dbReference type="PANTHER" id="PTHR43918">
    <property type="entry name" value="ACETYLCHOLINESTERASE"/>
    <property type="match status" value="1"/>
</dbReference>
<organism evidence="11 12">
    <name type="scientific">Acrodontium crateriforme</name>
    <dbReference type="NCBI Taxonomy" id="150365"/>
    <lineage>
        <taxon>Eukaryota</taxon>
        <taxon>Fungi</taxon>
        <taxon>Dikarya</taxon>
        <taxon>Ascomycota</taxon>
        <taxon>Pezizomycotina</taxon>
        <taxon>Dothideomycetes</taxon>
        <taxon>Dothideomycetidae</taxon>
        <taxon>Mycosphaerellales</taxon>
        <taxon>Teratosphaeriaceae</taxon>
        <taxon>Acrodontium</taxon>
    </lineage>
</organism>
<feature type="signal peptide" evidence="9">
    <location>
        <begin position="1"/>
        <end position="42"/>
    </location>
</feature>
<evidence type="ECO:0000256" key="1">
    <source>
        <dbReference type="ARBA" id="ARBA00004613"/>
    </source>
</evidence>
<dbReference type="Proteomes" id="UP001303373">
    <property type="component" value="Chromosome 5"/>
</dbReference>
<keyword evidence="3" id="KW-0964">Secreted</keyword>
<reference evidence="11 12" key="1">
    <citation type="submission" date="2023-11" db="EMBL/GenBank/DDBJ databases">
        <title>An acidophilic fungus is an integral part of prey digestion in a carnivorous sundew plant.</title>
        <authorList>
            <person name="Tsai I.J."/>
        </authorList>
    </citation>
    <scope>NUCLEOTIDE SEQUENCE [LARGE SCALE GENOMIC DNA]</scope>
    <source>
        <strain evidence="11">169a</strain>
    </source>
</reference>
<evidence type="ECO:0000256" key="2">
    <source>
        <dbReference type="ARBA" id="ARBA00005964"/>
    </source>
</evidence>
<feature type="chain" id="PRO_5042840204" description="Carboxylic ester hydrolase" evidence="9">
    <location>
        <begin position="43"/>
        <end position="594"/>
    </location>
</feature>
<feature type="domain" description="Carboxylesterase type B" evidence="10">
    <location>
        <begin position="52"/>
        <end position="569"/>
    </location>
</feature>
<dbReference type="GO" id="GO:0006629">
    <property type="term" value="P:lipid metabolic process"/>
    <property type="evidence" value="ECO:0007669"/>
    <property type="project" value="UniProtKB-KW"/>
</dbReference>
<proteinExistence type="inferred from homology"/>
<evidence type="ECO:0000313" key="11">
    <source>
        <dbReference type="EMBL" id="WPH00762.1"/>
    </source>
</evidence>
<dbReference type="EC" id="3.1.1.-" evidence="8"/>
<evidence type="ECO:0000256" key="6">
    <source>
        <dbReference type="ARBA" id="ARBA00023098"/>
    </source>
</evidence>
<evidence type="ECO:0000256" key="3">
    <source>
        <dbReference type="ARBA" id="ARBA00022525"/>
    </source>
</evidence>
<dbReference type="FunFam" id="3.40.50.1820:FF:000213">
    <property type="entry name" value="Carboxylic ester hydrolase"/>
    <property type="match status" value="1"/>
</dbReference>
<evidence type="ECO:0000256" key="4">
    <source>
        <dbReference type="ARBA" id="ARBA00022729"/>
    </source>
</evidence>
<evidence type="ECO:0000313" key="12">
    <source>
        <dbReference type="Proteomes" id="UP001303373"/>
    </source>
</evidence>